<comment type="caution">
    <text evidence="3">The sequence shown here is derived from an EMBL/GenBank/DDBJ whole genome shotgun (WGS) entry which is preliminary data.</text>
</comment>
<feature type="transmembrane region" description="Helical" evidence="2">
    <location>
        <begin position="190"/>
        <end position="212"/>
    </location>
</feature>
<feature type="transmembrane region" description="Helical" evidence="2">
    <location>
        <begin position="553"/>
        <end position="572"/>
    </location>
</feature>
<name>A0A0C2D5C2_9BACT</name>
<feature type="compositionally biased region" description="Low complexity" evidence="1">
    <location>
        <begin position="259"/>
        <end position="273"/>
    </location>
</feature>
<evidence type="ECO:0000313" key="4">
    <source>
        <dbReference type="Proteomes" id="UP000031599"/>
    </source>
</evidence>
<feature type="transmembrane region" description="Helical" evidence="2">
    <location>
        <begin position="29"/>
        <end position="51"/>
    </location>
</feature>
<feature type="transmembrane region" description="Helical" evidence="2">
    <location>
        <begin position="106"/>
        <end position="133"/>
    </location>
</feature>
<feature type="transmembrane region" description="Helical" evidence="2">
    <location>
        <begin position="153"/>
        <end position="178"/>
    </location>
</feature>
<feature type="transmembrane region" description="Helical" evidence="2">
    <location>
        <begin position="507"/>
        <end position="527"/>
    </location>
</feature>
<evidence type="ECO:0000256" key="2">
    <source>
        <dbReference type="SAM" id="Phobius"/>
    </source>
</evidence>
<keyword evidence="2" id="KW-0472">Membrane</keyword>
<evidence type="ECO:0000256" key="1">
    <source>
        <dbReference type="SAM" id="MobiDB-lite"/>
    </source>
</evidence>
<keyword evidence="2" id="KW-0812">Transmembrane</keyword>
<accession>A0A0C2D5C2</accession>
<evidence type="ECO:0000313" key="3">
    <source>
        <dbReference type="EMBL" id="KIG18366.1"/>
    </source>
</evidence>
<proteinExistence type="predicted"/>
<reference evidence="3 4" key="1">
    <citation type="submission" date="2014-12" db="EMBL/GenBank/DDBJ databases">
        <title>Genome assembly of Enhygromyxa salina DSM 15201.</title>
        <authorList>
            <person name="Sharma G."/>
            <person name="Subramanian S."/>
        </authorList>
    </citation>
    <scope>NUCLEOTIDE SEQUENCE [LARGE SCALE GENOMIC DNA]</scope>
    <source>
        <strain evidence="3 4">DSM 15201</strain>
    </source>
</reference>
<sequence length="783" mass="84055">MVRAVPAVAPAVSVPHDPRLRATARKLTIAAWVALAVAVVLSKLGISWLFAPSNPAGELVNQLLWTPPKRFLIGVAVIAGLAPLLAGGWLRAPASVAIERVRRRRVIGLVGLFGLTLMAALTSFDMALLRRAIELGVAREHWDFGCVWPSGDYQAAFVGSGQLAVVLRIQAAVVDTLARSPRAGRGSWRLWRVGLACVLAACAAAPFAWLGIEDHVASQYPRTWLLPSVAYIVAFGVFELCARLGLLGRAGAQRRRSQASKPKPSSPTSAPPRQRGHTRPRLTPDPAALALGHRALARARRWLWLSGLVGSGAVIVLINLSAIHLAESFDRRGGAVLPAMLLICVGLLAWVVFQASLPSPAPPRTRPRLASAGLERVVELIEQAIAQLERGHDQPFEVTYYDFTARFEALTPDELERLATLGLDSTRLRSLPATWVDATQSFDPELRRGIHRELMQIQATIIGRPSADPYRADLGACSLVDSIGLGWLRRGQARDGELNQAHGLRNWAIFAAVLGWVAITTGVGLATTSVPLKLCMPGVGDCQLALPWLEWDLVGAALLTLAPIVAWVIGLAHRSVAARCFEFALPCPANDAPAAPPYSVAFNTTYLQLSCKRTSWFLASIAGCQLLLAAVPLLTAVSAASDSLLEDALGGPGVCVLLGALVGFALVCVPLIRHGHRRLCAHIWLARLDRRNTNNDEDISAMVAAMVGHRIRLVTSSPPPRDAIEALIACVAAAPLPVQDRVATLERLELARARGASLTPEELLELEAELWVCELWVAESGAC</sequence>
<feature type="transmembrane region" description="Helical" evidence="2">
    <location>
        <begin position="224"/>
        <end position="246"/>
    </location>
</feature>
<organism evidence="3 4">
    <name type="scientific">Enhygromyxa salina</name>
    <dbReference type="NCBI Taxonomy" id="215803"/>
    <lineage>
        <taxon>Bacteria</taxon>
        <taxon>Pseudomonadati</taxon>
        <taxon>Myxococcota</taxon>
        <taxon>Polyangia</taxon>
        <taxon>Nannocystales</taxon>
        <taxon>Nannocystaceae</taxon>
        <taxon>Enhygromyxa</taxon>
    </lineage>
</organism>
<gene>
    <name evidence="3" type="ORF">DB30_00651</name>
</gene>
<keyword evidence="2" id="KW-1133">Transmembrane helix</keyword>
<dbReference type="Proteomes" id="UP000031599">
    <property type="component" value="Unassembled WGS sequence"/>
</dbReference>
<feature type="transmembrane region" description="Helical" evidence="2">
    <location>
        <begin position="335"/>
        <end position="357"/>
    </location>
</feature>
<dbReference type="AlphaFoldDB" id="A0A0C2D5C2"/>
<feature type="transmembrane region" description="Helical" evidence="2">
    <location>
        <begin position="649"/>
        <end position="672"/>
    </location>
</feature>
<feature type="region of interest" description="Disordered" evidence="1">
    <location>
        <begin position="254"/>
        <end position="285"/>
    </location>
</feature>
<dbReference type="EMBL" id="JMCC02000011">
    <property type="protein sequence ID" value="KIG18366.1"/>
    <property type="molecule type" value="Genomic_DNA"/>
</dbReference>
<feature type="transmembrane region" description="Helical" evidence="2">
    <location>
        <begin position="71"/>
        <end position="94"/>
    </location>
</feature>
<feature type="transmembrane region" description="Helical" evidence="2">
    <location>
        <begin position="302"/>
        <end position="323"/>
    </location>
</feature>
<protein>
    <submittedName>
        <fullName evidence="3">Uncharacterized protein</fullName>
    </submittedName>
</protein>
<feature type="transmembrane region" description="Helical" evidence="2">
    <location>
        <begin position="616"/>
        <end position="637"/>
    </location>
</feature>